<dbReference type="AlphaFoldDB" id="A0A521BC52"/>
<keyword evidence="1" id="KW-0472">Membrane</keyword>
<name>A0A521BC52_9RHOB</name>
<feature type="transmembrane region" description="Helical" evidence="1">
    <location>
        <begin position="41"/>
        <end position="61"/>
    </location>
</feature>
<feature type="transmembrane region" description="Helical" evidence="1">
    <location>
        <begin position="73"/>
        <end position="91"/>
    </location>
</feature>
<keyword evidence="1" id="KW-1133">Transmembrane helix</keyword>
<protein>
    <submittedName>
        <fullName evidence="2">Uncharacterized protein</fullName>
    </submittedName>
</protein>
<evidence type="ECO:0000313" key="3">
    <source>
        <dbReference type="Proteomes" id="UP000319555"/>
    </source>
</evidence>
<keyword evidence="1" id="KW-0812">Transmembrane</keyword>
<gene>
    <name evidence="2" type="ORF">SAMN06265380_101731</name>
</gene>
<dbReference type="Proteomes" id="UP000319555">
    <property type="component" value="Unassembled WGS sequence"/>
</dbReference>
<evidence type="ECO:0000256" key="1">
    <source>
        <dbReference type="SAM" id="Phobius"/>
    </source>
</evidence>
<sequence length="129" mass="14228">MIVDIWKSFRDLPAWVQIWLVVLLIPTNLAPLAYLDQPNGILIAALSIGGMALNLPIMLATRGMSKAMAFPHLICWVPMVFVVIAAFASEAELATGYAKFLVFLLVIDLISLAFDVNDARVWLKSRSAK</sequence>
<evidence type="ECO:0000313" key="2">
    <source>
        <dbReference type="EMBL" id="SMO44673.1"/>
    </source>
</evidence>
<dbReference type="OrthoDB" id="7859631at2"/>
<reference evidence="2 3" key="1">
    <citation type="submission" date="2017-05" db="EMBL/GenBank/DDBJ databases">
        <authorList>
            <person name="Varghese N."/>
            <person name="Submissions S."/>
        </authorList>
    </citation>
    <scope>NUCLEOTIDE SEQUENCE [LARGE SCALE GENOMIC DNA]</scope>
    <source>
        <strain evidence="2 3">DSM 28009</strain>
    </source>
</reference>
<dbReference type="EMBL" id="FXTE01000001">
    <property type="protein sequence ID" value="SMO44673.1"/>
    <property type="molecule type" value="Genomic_DNA"/>
</dbReference>
<dbReference type="RefSeq" id="WP_142634097.1">
    <property type="nucleotide sequence ID" value="NZ_CANMDC010000001.1"/>
</dbReference>
<proteinExistence type="predicted"/>
<organism evidence="2 3">
    <name type="scientific">Ruegeria faecimaris</name>
    <dbReference type="NCBI Taxonomy" id="686389"/>
    <lineage>
        <taxon>Bacteria</taxon>
        <taxon>Pseudomonadati</taxon>
        <taxon>Pseudomonadota</taxon>
        <taxon>Alphaproteobacteria</taxon>
        <taxon>Rhodobacterales</taxon>
        <taxon>Roseobacteraceae</taxon>
        <taxon>Ruegeria</taxon>
    </lineage>
</organism>
<feature type="transmembrane region" description="Helical" evidence="1">
    <location>
        <begin position="97"/>
        <end position="116"/>
    </location>
</feature>
<accession>A0A521BC52</accession>
<feature type="transmembrane region" description="Helical" evidence="1">
    <location>
        <begin position="12"/>
        <end position="35"/>
    </location>
</feature>
<keyword evidence="3" id="KW-1185">Reference proteome</keyword>